<evidence type="ECO:0000256" key="8">
    <source>
        <dbReference type="ARBA" id="ARBA00023012"/>
    </source>
</evidence>
<evidence type="ECO:0000256" key="9">
    <source>
        <dbReference type="SAM" id="Coils"/>
    </source>
</evidence>
<comment type="catalytic activity">
    <reaction evidence="1">
        <text>ATP + protein L-histidine = ADP + protein N-phospho-L-histidine.</text>
        <dbReference type="EC" id="2.7.13.3"/>
    </reaction>
</comment>
<evidence type="ECO:0000256" key="7">
    <source>
        <dbReference type="ARBA" id="ARBA00022840"/>
    </source>
</evidence>
<dbReference type="InterPro" id="IPR005467">
    <property type="entry name" value="His_kinase_dom"/>
</dbReference>
<dbReference type="GO" id="GO:0016301">
    <property type="term" value="F:kinase activity"/>
    <property type="evidence" value="ECO:0007669"/>
    <property type="project" value="UniProtKB-KW"/>
</dbReference>
<dbReference type="PROSITE" id="PS50109">
    <property type="entry name" value="HIS_KIN"/>
    <property type="match status" value="1"/>
</dbReference>
<reference evidence="12 13" key="1">
    <citation type="submission" date="2024-09" db="EMBL/GenBank/DDBJ databases">
        <authorList>
            <person name="Lee S.D."/>
        </authorList>
    </citation>
    <scope>NUCLEOTIDE SEQUENCE [LARGE SCALE GENOMIC DNA]</scope>
    <source>
        <strain evidence="12 13">N1-5</strain>
    </source>
</reference>
<dbReference type="Pfam" id="PF23539">
    <property type="entry name" value="DUF7134"/>
    <property type="match status" value="1"/>
</dbReference>
<dbReference type="PANTHER" id="PTHR24421">
    <property type="entry name" value="NITRATE/NITRITE SENSOR PROTEIN NARX-RELATED"/>
    <property type="match status" value="1"/>
</dbReference>
<evidence type="ECO:0000313" key="12">
    <source>
        <dbReference type="EMBL" id="MFC1402537.1"/>
    </source>
</evidence>
<dbReference type="InterPro" id="IPR003594">
    <property type="entry name" value="HATPase_dom"/>
</dbReference>
<evidence type="ECO:0000256" key="4">
    <source>
        <dbReference type="ARBA" id="ARBA00022679"/>
    </source>
</evidence>
<keyword evidence="10" id="KW-0812">Transmembrane</keyword>
<dbReference type="EMBL" id="JBHEZZ010000007">
    <property type="protein sequence ID" value="MFC1402537.1"/>
    <property type="molecule type" value="Genomic_DNA"/>
</dbReference>
<dbReference type="Pfam" id="PF07730">
    <property type="entry name" value="HisKA_3"/>
    <property type="match status" value="1"/>
</dbReference>
<proteinExistence type="predicted"/>
<evidence type="ECO:0000256" key="5">
    <source>
        <dbReference type="ARBA" id="ARBA00022741"/>
    </source>
</evidence>
<keyword evidence="5" id="KW-0547">Nucleotide-binding</keyword>
<gene>
    <name evidence="12" type="ORF">ACEZDJ_14720</name>
</gene>
<organism evidence="12 13">
    <name type="scientific">Streptacidiphilus cavernicola</name>
    <dbReference type="NCBI Taxonomy" id="3342716"/>
    <lineage>
        <taxon>Bacteria</taxon>
        <taxon>Bacillati</taxon>
        <taxon>Actinomycetota</taxon>
        <taxon>Actinomycetes</taxon>
        <taxon>Kitasatosporales</taxon>
        <taxon>Streptomycetaceae</taxon>
        <taxon>Streptacidiphilus</taxon>
    </lineage>
</organism>
<feature type="transmembrane region" description="Helical" evidence="10">
    <location>
        <begin position="135"/>
        <end position="155"/>
    </location>
</feature>
<keyword evidence="7" id="KW-0067">ATP-binding</keyword>
<feature type="transmembrane region" description="Helical" evidence="10">
    <location>
        <begin position="55"/>
        <end position="75"/>
    </location>
</feature>
<dbReference type="Gene3D" id="3.30.565.10">
    <property type="entry name" value="Histidine kinase-like ATPase, C-terminal domain"/>
    <property type="match status" value="1"/>
</dbReference>
<feature type="transmembrane region" description="Helical" evidence="10">
    <location>
        <begin position="110"/>
        <end position="128"/>
    </location>
</feature>
<accession>A0ABV6UM55</accession>
<name>A0ABV6UM55_9ACTN</name>
<dbReference type="EC" id="2.7.13.3" evidence="2"/>
<dbReference type="Proteomes" id="UP001592528">
    <property type="component" value="Unassembled WGS sequence"/>
</dbReference>
<keyword evidence="9" id="KW-0175">Coiled coil</keyword>
<dbReference type="Gene3D" id="1.20.5.1930">
    <property type="match status" value="1"/>
</dbReference>
<evidence type="ECO:0000259" key="11">
    <source>
        <dbReference type="PROSITE" id="PS50109"/>
    </source>
</evidence>
<keyword evidence="8" id="KW-0902">Two-component regulatory system</keyword>
<dbReference type="SUPFAM" id="SSF55874">
    <property type="entry name" value="ATPase domain of HSP90 chaperone/DNA topoisomerase II/histidine kinase"/>
    <property type="match status" value="1"/>
</dbReference>
<feature type="transmembrane region" description="Helical" evidence="10">
    <location>
        <begin position="161"/>
        <end position="183"/>
    </location>
</feature>
<evidence type="ECO:0000256" key="1">
    <source>
        <dbReference type="ARBA" id="ARBA00000085"/>
    </source>
</evidence>
<keyword evidence="13" id="KW-1185">Reference proteome</keyword>
<protein>
    <recommendedName>
        <fullName evidence="2">histidine kinase</fullName>
        <ecNumber evidence="2">2.7.13.3</ecNumber>
    </recommendedName>
</protein>
<keyword evidence="10" id="KW-1133">Transmembrane helix</keyword>
<evidence type="ECO:0000256" key="3">
    <source>
        <dbReference type="ARBA" id="ARBA00022553"/>
    </source>
</evidence>
<keyword evidence="4" id="KW-0808">Transferase</keyword>
<dbReference type="InterPro" id="IPR036890">
    <property type="entry name" value="HATPase_C_sf"/>
</dbReference>
<dbReference type="CDD" id="cd16917">
    <property type="entry name" value="HATPase_UhpB-NarQ-NarX-like"/>
    <property type="match status" value="1"/>
</dbReference>
<keyword evidence="10" id="KW-0472">Membrane</keyword>
<evidence type="ECO:0000256" key="2">
    <source>
        <dbReference type="ARBA" id="ARBA00012438"/>
    </source>
</evidence>
<keyword evidence="6 12" id="KW-0418">Kinase</keyword>
<dbReference type="InterPro" id="IPR055558">
    <property type="entry name" value="DUF7134"/>
</dbReference>
<feature type="domain" description="Histidine kinase" evidence="11">
    <location>
        <begin position="362"/>
        <end position="443"/>
    </location>
</feature>
<comment type="caution">
    <text evidence="12">The sequence shown here is derived from an EMBL/GenBank/DDBJ whole genome shotgun (WGS) entry which is preliminary data.</text>
</comment>
<dbReference type="InterPro" id="IPR050482">
    <property type="entry name" value="Sensor_HK_TwoCompSys"/>
</dbReference>
<feature type="coiled-coil region" evidence="9">
    <location>
        <begin position="189"/>
        <end position="236"/>
    </location>
</feature>
<dbReference type="InterPro" id="IPR011712">
    <property type="entry name" value="Sig_transdc_His_kin_sub3_dim/P"/>
</dbReference>
<sequence length="443" mass="46436">MDEEILRSGCAAQPDPYPGEVLLRGNSWVRRHPWRADTALALLLFALSLDEVPRGPAGTALALICVNALIAATVIPRRRFPVAAFATAAAFGALQITLGQQPGSIPPVPALQPSMTDLAIPVLLYTLAAHRPRRISVAGLTVCLIGAAVAVSQWAPAHRAYPGIPLLAAAVALGGSALVAWVLGDSVAYRHRRIQYASLQERAARLEAERDAQARIAAAAERARELQEKRARVVDESAARLRRIERDLHDGAQVRLTALAMSLGEIKENLEQDLDGEHTLALLGAAHRNAKETLAELRDLARGIHPAVLDRGLGAALSLLAETSPIPVDLAVGAGVGAGLGVGAGERPSPAIEAIAYFCAAELVANAAKHSGAARITIDVHEQEGRLLMTVTDDGNGGARPDPARGSGLAGLRERVQSVDGRLDVTSPPGGPTAVTVELPRHA</sequence>
<dbReference type="RefSeq" id="WP_051725185.1">
    <property type="nucleotide sequence ID" value="NZ_JBHEZZ010000007.1"/>
</dbReference>
<evidence type="ECO:0000256" key="6">
    <source>
        <dbReference type="ARBA" id="ARBA00022777"/>
    </source>
</evidence>
<evidence type="ECO:0000256" key="10">
    <source>
        <dbReference type="SAM" id="Phobius"/>
    </source>
</evidence>
<keyword evidence="3" id="KW-0597">Phosphoprotein</keyword>
<dbReference type="PANTHER" id="PTHR24421:SF10">
    <property type="entry name" value="NITRATE_NITRITE SENSOR PROTEIN NARQ"/>
    <property type="match status" value="1"/>
</dbReference>
<evidence type="ECO:0000313" key="13">
    <source>
        <dbReference type="Proteomes" id="UP001592528"/>
    </source>
</evidence>
<dbReference type="SMART" id="SM00387">
    <property type="entry name" value="HATPase_c"/>
    <property type="match status" value="1"/>
</dbReference>
<dbReference type="Pfam" id="PF02518">
    <property type="entry name" value="HATPase_c"/>
    <property type="match status" value="1"/>
</dbReference>
<feature type="transmembrane region" description="Helical" evidence="10">
    <location>
        <begin position="82"/>
        <end position="98"/>
    </location>
</feature>